<feature type="region of interest" description="Disordered" evidence="1">
    <location>
        <begin position="421"/>
        <end position="448"/>
    </location>
</feature>
<sequence length="448" mass="49760">MTEPHQREDRATRKKRKRRTSSTSHIETELIRSTSSGLPPSYPDAQRRPRGSRMPGAWESSSDGSSSQALRAGTAYSSRSAITVGDADERLSSVDEIQDAPLPRGHRATSVELNEKNISARGREAQIVPPVRAPSVDSGGGFGQSPVLLDDDEAVNADEQSVESPSSLSINRPRMTERHRRHRFSPSPSQSVDLPSSLSINRPRMTERHRRHRFSPSPSQSVDLPSSLPIKRPRITDRHRPDRSSSHTPADDGRRASRRTKPSPGTKSQSTMFPTDELHPPESLSDNNSDTSDGRQTFLNAQKATGFERIRHRWTLAGGAHSDYTCQISGKWWSTLPDSSNRLASRSGPPEGSTTASHIGRIMETTLGEQKGDGERCTRCQRDGWECWVYSAEGKAQIFHPGDTCARCRHKPGKGPCSFSPRMRRKSVADQSLLEVEEEEEEEEEAEE</sequence>
<feature type="compositionally biased region" description="Polar residues" evidence="1">
    <location>
        <begin position="284"/>
        <end position="295"/>
    </location>
</feature>
<feature type="compositionally biased region" description="Acidic residues" evidence="1">
    <location>
        <begin position="435"/>
        <end position="448"/>
    </location>
</feature>
<dbReference type="RefSeq" id="XP_003847501.1">
    <property type="nucleotide sequence ID" value="XM_003847453.1"/>
</dbReference>
<feature type="compositionally biased region" description="Basic and acidic residues" evidence="1">
    <location>
        <begin position="234"/>
        <end position="255"/>
    </location>
</feature>
<organism evidence="2 3">
    <name type="scientific">Zymoseptoria tritici (strain CBS 115943 / IPO323)</name>
    <name type="common">Speckled leaf blotch fungus</name>
    <name type="synonym">Septoria tritici</name>
    <dbReference type="NCBI Taxonomy" id="336722"/>
    <lineage>
        <taxon>Eukaryota</taxon>
        <taxon>Fungi</taxon>
        <taxon>Dikarya</taxon>
        <taxon>Ascomycota</taxon>
        <taxon>Pezizomycotina</taxon>
        <taxon>Dothideomycetes</taxon>
        <taxon>Dothideomycetidae</taxon>
        <taxon>Mycosphaerellales</taxon>
        <taxon>Mycosphaerellaceae</taxon>
        <taxon>Zymoseptoria</taxon>
    </lineage>
</organism>
<dbReference type="EMBL" id="CM001209">
    <property type="protein sequence ID" value="EGP82477.1"/>
    <property type="molecule type" value="Genomic_DNA"/>
</dbReference>
<dbReference type="HOGENOM" id="CLU_611400_0_0_1"/>
<dbReference type="Proteomes" id="UP000008062">
    <property type="component" value="Chromosome 14"/>
</dbReference>
<feature type="compositionally biased region" description="Polar residues" evidence="1">
    <location>
        <begin position="263"/>
        <end position="273"/>
    </location>
</feature>
<feature type="compositionally biased region" description="Basic and acidic residues" evidence="1">
    <location>
        <begin position="1"/>
        <end position="11"/>
    </location>
</feature>
<name>F9XQK2_ZYMTI</name>
<dbReference type="OrthoDB" id="3945482at2759"/>
<protein>
    <submittedName>
        <fullName evidence="2">Uncharacterized protein</fullName>
    </submittedName>
</protein>
<evidence type="ECO:0000313" key="2">
    <source>
        <dbReference type="EMBL" id="EGP82477.1"/>
    </source>
</evidence>
<feature type="region of interest" description="Disordered" evidence="1">
    <location>
        <begin position="1"/>
        <end position="295"/>
    </location>
</feature>
<proteinExistence type="predicted"/>
<gene>
    <name evidence="2" type="ORF">MYCGRDRAFT_97547</name>
</gene>
<accession>F9XQK2</accession>
<dbReference type="AlphaFoldDB" id="F9XQK2"/>
<dbReference type="GeneID" id="13400350"/>
<feature type="compositionally biased region" description="Polar residues" evidence="1">
    <location>
        <begin position="158"/>
        <end position="170"/>
    </location>
</feature>
<evidence type="ECO:0000256" key="1">
    <source>
        <dbReference type="SAM" id="MobiDB-lite"/>
    </source>
</evidence>
<dbReference type="InParanoid" id="F9XQK2"/>
<reference evidence="2 3" key="1">
    <citation type="journal article" date="2011" name="PLoS Genet.">
        <title>Finished genome of the fungal wheat pathogen Mycosphaerella graminicola reveals dispensome structure, chromosome plasticity, and stealth pathogenesis.</title>
        <authorList>
            <person name="Goodwin S.B."/>
            <person name="Ben M'barek S."/>
            <person name="Dhillon B."/>
            <person name="Wittenberg A.H.J."/>
            <person name="Crane C.F."/>
            <person name="Hane J.K."/>
            <person name="Foster A.J."/>
            <person name="Van der Lee T.A.J."/>
            <person name="Grimwood J."/>
            <person name="Aerts A."/>
            <person name="Antoniw J."/>
            <person name="Bailey A."/>
            <person name="Bluhm B."/>
            <person name="Bowler J."/>
            <person name="Bristow J."/>
            <person name="van der Burgt A."/>
            <person name="Canto-Canche B."/>
            <person name="Churchill A.C.L."/>
            <person name="Conde-Ferraez L."/>
            <person name="Cools H.J."/>
            <person name="Coutinho P.M."/>
            <person name="Csukai M."/>
            <person name="Dehal P."/>
            <person name="De Wit P."/>
            <person name="Donzelli B."/>
            <person name="van de Geest H.C."/>
            <person name="van Ham R.C.H.J."/>
            <person name="Hammond-Kosack K.E."/>
            <person name="Henrissat B."/>
            <person name="Kilian A."/>
            <person name="Kobayashi A.K."/>
            <person name="Koopmann E."/>
            <person name="Kourmpetis Y."/>
            <person name="Kuzniar A."/>
            <person name="Lindquist E."/>
            <person name="Lombard V."/>
            <person name="Maliepaard C."/>
            <person name="Martins N."/>
            <person name="Mehrabi R."/>
            <person name="Nap J.P.H."/>
            <person name="Ponomarenko A."/>
            <person name="Rudd J.J."/>
            <person name="Salamov A."/>
            <person name="Schmutz J."/>
            <person name="Schouten H.J."/>
            <person name="Shapiro H."/>
            <person name="Stergiopoulos I."/>
            <person name="Torriani S.F.F."/>
            <person name="Tu H."/>
            <person name="de Vries R.P."/>
            <person name="Waalwijk C."/>
            <person name="Ware S.B."/>
            <person name="Wiebenga A."/>
            <person name="Zwiers L.-H."/>
            <person name="Oliver R.P."/>
            <person name="Grigoriev I.V."/>
            <person name="Kema G.H.J."/>
        </authorList>
    </citation>
    <scope>NUCLEOTIDE SEQUENCE [LARGE SCALE GENOMIC DNA]</scope>
    <source>
        <strain evidence="3">CBS 115943 / IPO323</strain>
    </source>
</reference>
<keyword evidence="3" id="KW-1185">Reference proteome</keyword>
<evidence type="ECO:0000313" key="3">
    <source>
        <dbReference type="Proteomes" id="UP000008062"/>
    </source>
</evidence>
<dbReference type="KEGG" id="ztr:MYCGRDRAFT_97547"/>